<name>A0A3P3XFZ3_9SPIR</name>
<reference evidence="2" key="1">
    <citation type="submission" date="2017-02" db="EMBL/GenBank/DDBJ databases">
        <authorList>
            <person name="Regsiter A."/>
            <person name="William W."/>
        </authorList>
    </citation>
    <scope>NUCLEOTIDE SEQUENCE</scope>
    <source>
        <strain evidence="2">Bib</strain>
    </source>
</reference>
<dbReference type="PANTHER" id="PTHR38813">
    <property type="match status" value="1"/>
</dbReference>
<organism evidence="2">
    <name type="scientific">uncultured spirochete</name>
    <dbReference type="NCBI Taxonomy" id="156406"/>
    <lineage>
        <taxon>Bacteria</taxon>
        <taxon>Pseudomonadati</taxon>
        <taxon>Spirochaetota</taxon>
        <taxon>Spirochaetia</taxon>
        <taxon>Spirochaetales</taxon>
        <taxon>environmental samples</taxon>
    </lineage>
</organism>
<dbReference type="InterPro" id="IPR052747">
    <property type="entry name" value="TA_system_RelE_toxin"/>
</dbReference>
<dbReference type="NCBIfam" id="TIGR02385">
    <property type="entry name" value="RelE_StbE"/>
    <property type="match status" value="1"/>
</dbReference>
<dbReference type="InterPro" id="IPR035093">
    <property type="entry name" value="RelE/ParE_toxin_dom_sf"/>
</dbReference>
<protein>
    <recommendedName>
        <fullName evidence="4">Addiction module toxin, RelE/StbE family</fullName>
    </recommendedName>
</protein>
<proteinExistence type="predicted"/>
<evidence type="ECO:0000256" key="1">
    <source>
        <dbReference type="ARBA" id="ARBA00022649"/>
    </source>
</evidence>
<dbReference type="EMBL" id="FWDM01000036">
    <property type="protein sequence ID" value="SLM15403.1"/>
    <property type="molecule type" value="Genomic_DNA"/>
</dbReference>
<dbReference type="Gene3D" id="3.30.2310.20">
    <property type="entry name" value="RelE-like"/>
    <property type="match status" value="1"/>
</dbReference>
<gene>
    <name evidence="2" type="ORF">SPIROBIBN47_10008</name>
    <name evidence="3" type="ORF">SPIROBIBN47_410083</name>
</gene>
<dbReference type="InterPro" id="IPR007712">
    <property type="entry name" value="RelE/ParE_toxin"/>
</dbReference>
<dbReference type="SUPFAM" id="SSF143011">
    <property type="entry name" value="RelE-like"/>
    <property type="match status" value="1"/>
</dbReference>
<evidence type="ECO:0008006" key="4">
    <source>
        <dbReference type="Google" id="ProtNLM"/>
    </source>
</evidence>
<dbReference type="PANTHER" id="PTHR38813:SF1">
    <property type="entry name" value="TOXIN RELE1-RELATED"/>
    <property type="match status" value="1"/>
</dbReference>
<accession>A0A3P3XFZ3</accession>
<dbReference type="AlphaFoldDB" id="A0A3P3XFZ3"/>
<evidence type="ECO:0000313" key="2">
    <source>
        <dbReference type="EMBL" id="SLM09713.1"/>
    </source>
</evidence>
<evidence type="ECO:0000313" key="3">
    <source>
        <dbReference type="EMBL" id="SLM15403.1"/>
    </source>
</evidence>
<keyword evidence="1" id="KW-1277">Toxin-antitoxin system</keyword>
<dbReference type="Pfam" id="PF05016">
    <property type="entry name" value="ParE_toxin"/>
    <property type="match status" value="1"/>
</dbReference>
<dbReference type="EMBL" id="FWDM01000001">
    <property type="protein sequence ID" value="SLM09713.1"/>
    <property type="molecule type" value="Genomic_DNA"/>
</dbReference>
<sequence length="90" mass="11093">MANFKIAETETFEKKIQSSQYKFLYKKIQHYIYPLLRENPYFGPNIKKLKGEYKEIYRFRIGDYRLFYTISEETVIIFILDIENRKDAYK</sequence>